<dbReference type="PANTHER" id="PTHR38774:SF1">
    <property type="entry name" value="CYTOPLASMIC PROTEIN"/>
    <property type="match status" value="1"/>
</dbReference>
<organism evidence="1 2">
    <name type="scientific">Balneatrix alpica</name>
    <dbReference type="NCBI Taxonomy" id="75684"/>
    <lineage>
        <taxon>Bacteria</taxon>
        <taxon>Pseudomonadati</taxon>
        <taxon>Pseudomonadota</taxon>
        <taxon>Gammaproteobacteria</taxon>
        <taxon>Oceanospirillales</taxon>
        <taxon>Balneatrichaceae</taxon>
        <taxon>Balneatrix</taxon>
    </lineage>
</organism>
<comment type="caution">
    <text evidence="1">The sequence shown here is derived from an EMBL/GenBank/DDBJ whole genome shotgun (WGS) entry which is preliminary data.</text>
</comment>
<dbReference type="Pfam" id="PF06853">
    <property type="entry name" value="DUF1249"/>
    <property type="match status" value="1"/>
</dbReference>
<dbReference type="PANTHER" id="PTHR38774">
    <property type="entry name" value="CYTOPLASMIC PROTEIN-RELATED"/>
    <property type="match status" value="1"/>
</dbReference>
<name>A0ABV5ZD84_9GAMM</name>
<evidence type="ECO:0000313" key="1">
    <source>
        <dbReference type="EMBL" id="MFB9886489.1"/>
    </source>
</evidence>
<gene>
    <name evidence="1" type="ORF">ACFFLH_08710</name>
</gene>
<dbReference type="InterPro" id="IPR009659">
    <property type="entry name" value="DUF1249"/>
</dbReference>
<keyword evidence="2" id="KW-1185">Reference proteome</keyword>
<proteinExistence type="predicted"/>
<accession>A0ABV5ZD84</accession>
<sequence>MKVKRKYVPDLVRMMAVCESNYLRLQRLLAGQQDRASYCLPLPNASEGQLAIEVLEDFAYTSSLKISHSLSSPWLADQILWVRLYHDARSAEVTGPWGKVLAGKNDYPNAQMHSPDEKLQLNLLLGEWLKHCMDHGYRQQPLQVAG</sequence>
<dbReference type="Proteomes" id="UP001589628">
    <property type="component" value="Unassembled WGS sequence"/>
</dbReference>
<evidence type="ECO:0000313" key="2">
    <source>
        <dbReference type="Proteomes" id="UP001589628"/>
    </source>
</evidence>
<protein>
    <submittedName>
        <fullName evidence="1">DUF1249 domain-containing protein</fullName>
    </submittedName>
</protein>
<reference evidence="1 2" key="1">
    <citation type="submission" date="2024-09" db="EMBL/GenBank/DDBJ databases">
        <authorList>
            <person name="Sun Q."/>
            <person name="Mori K."/>
        </authorList>
    </citation>
    <scope>NUCLEOTIDE SEQUENCE [LARGE SCALE GENOMIC DNA]</scope>
    <source>
        <strain evidence="1 2">ATCC 51285</strain>
    </source>
</reference>
<dbReference type="EMBL" id="JBHLZN010000002">
    <property type="protein sequence ID" value="MFB9886489.1"/>
    <property type="molecule type" value="Genomic_DNA"/>
</dbReference>
<dbReference type="RefSeq" id="WP_027311928.1">
    <property type="nucleotide sequence ID" value="NZ_JAUESS010000003.1"/>
</dbReference>